<keyword evidence="1" id="KW-1133">Transmembrane helix</keyword>
<reference evidence="2 3" key="1">
    <citation type="submission" date="2020-07" db="EMBL/GenBank/DDBJ databases">
        <title>Luteimonas sp. SJ-92.</title>
        <authorList>
            <person name="Huang X.-X."/>
            <person name="Xu L."/>
            <person name="Sun J.-Q."/>
        </authorList>
    </citation>
    <scope>NUCLEOTIDE SEQUENCE [LARGE SCALE GENOMIC DNA]</scope>
    <source>
        <strain evidence="2 3">SJ-92</strain>
    </source>
</reference>
<keyword evidence="1" id="KW-0472">Membrane</keyword>
<gene>
    <name evidence="2" type="ORF">H0E84_08880</name>
</gene>
<name>A0A853JD01_9GAMM</name>
<keyword evidence="3" id="KW-1185">Reference proteome</keyword>
<evidence type="ECO:0000256" key="1">
    <source>
        <dbReference type="SAM" id="Phobius"/>
    </source>
</evidence>
<dbReference type="AlphaFoldDB" id="A0A853JD01"/>
<organism evidence="2 3">
    <name type="scientific">Luteimonas salinisoli</name>
    <dbReference type="NCBI Taxonomy" id="2752307"/>
    <lineage>
        <taxon>Bacteria</taxon>
        <taxon>Pseudomonadati</taxon>
        <taxon>Pseudomonadota</taxon>
        <taxon>Gammaproteobacteria</taxon>
        <taxon>Lysobacterales</taxon>
        <taxon>Lysobacteraceae</taxon>
        <taxon>Luteimonas</taxon>
    </lineage>
</organism>
<sequence>MRHVSAFRLSPADSARLHQALGNAQPAPRRYARLLLAAVVAAAAALAIAAAGIALRHIF</sequence>
<dbReference type="RefSeq" id="WP_180678289.1">
    <property type="nucleotide sequence ID" value="NZ_JACCKA010000055.1"/>
</dbReference>
<feature type="transmembrane region" description="Helical" evidence="1">
    <location>
        <begin position="34"/>
        <end position="55"/>
    </location>
</feature>
<protein>
    <submittedName>
        <fullName evidence="2">Uncharacterized protein</fullName>
    </submittedName>
</protein>
<proteinExistence type="predicted"/>
<dbReference type="EMBL" id="JACCKA010000055">
    <property type="protein sequence ID" value="NZA26499.1"/>
    <property type="molecule type" value="Genomic_DNA"/>
</dbReference>
<accession>A0A853JD01</accession>
<evidence type="ECO:0000313" key="3">
    <source>
        <dbReference type="Proteomes" id="UP000578091"/>
    </source>
</evidence>
<keyword evidence="1" id="KW-0812">Transmembrane</keyword>
<evidence type="ECO:0000313" key="2">
    <source>
        <dbReference type="EMBL" id="NZA26499.1"/>
    </source>
</evidence>
<dbReference type="Proteomes" id="UP000578091">
    <property type="component" value="Unassembled WGS sequence"/>
</dbReference>
<comment type="caution">
    <text evidence="2">The sequence shown here is derived from an EMBL/GenBank/DDBJ whole genome shotgun (WGS) entry which is preliminary data.</text>
</comment>